<dbReference type="GO" id="GO:0009425">
    <property type="term" value="C:bacterial-type flagellum basal body"/>
    <property type="evidence" value="ECO:0007669"/>
    <property type="project" value="UniProtKB-SubCell"/>
</dbReference>
<keyword evidence="4 9" id="KW-1003">Cell membrane</keyword>
<keyword evidence="7 9" id="KW-0472">Membrane</keyword>
<keyword evidence="10" id="KW-0282">Flagellum</keyword>
<keyword evidence="10" id="KW-0969">Cilium</keyword>
<keyword evidence="10" id="KW-0966">Cell projection</keyword>
<organism evidence="10 11">
    <name type="scientific">Noviherbaspirillum pedocola</name>
    <dbReference type="NCBI Taxonomy" id="2801341"/>
    <lineage>
        <taxon>Bacteria</taxon>
        <taxon>Pseudomonadati</taxon>
        <taxon>Pseudomonadota</taxon>
        <taxon>Betaproteobacteria</taxon>
        <taxon>Burkholderiales</taxon>
        <taxon>Oxalobacteraceae</taxon>
        <taxon>Noviherbaspirillum</taxon>
    </lineage>
</organism>
<comment type="function">
    <text evidence="9">Role in flagellar biosynthesis.</text>
</comment>
<gene>
    <name evidence="9 10" type="primary">fliQ</name>
    <name evidence="10" type="ORF">JJB74_13750</name>
</gene>
<feature type="transmembrane region" description="Helical" evidence="9">
    <location>
        <begin position="14"/>
        <end position="39"/>
    </location>
</feature>
<evidence type="ECO:0000256" key="9">
    <source>
        <dbReference type="RuleBase" id="RU364090"/>
    </source>
</evidence>
<dbReference type="GO" id="GO:0009306">
    <property type="term" value="P:protein secretion"/>
    <property type="evidence" value="ECO:0007669"/>
    <property type="project" value="InterPro"/>
</dbReference>
<dbReference type="GO" id="GO:0005886">
    <property type="term" value="C:plasma membrane"/>
    <property type="evidence" value="ECO:0007669"/>
    <property type="project" value="UniProtKB-SubCell"/>
</dbReference>
<keyword evidence="5 9" id="KW-0812">Transmembrane</keyword>
<evidence type="ECO:0000313" key="11">
    <source>
        <dbReference type="Proteomes" id="UP000622890"/>
    </source>
</evidence>
<feature type="transmembrane region" description="Helical" evidence="9">
    <location>
        <begin position="51"/>
        <end position="70"/>
    </location>
</feature>
<reference evidence="10" key="1">
    <citation type="submission" date="2021-01" db="EMBL/GenBank/DDBJ databases">
        <title>Genome sequence of strain Noviherbaspirillum sp. DKR-6.</title>
        <authorList>
            <person name="Chaudhary D.K."/>
        </authorList>
    </citation>
    <scope>NUCLEOTIDE SEQUENCE</scope>
    <source>
        <strain evidence="10">DKR-6</strain>
    </source>
</reference>
<dbReference type="Proteomes" id="UP000622890">
    <property type="component" value="Unassembled WGS sequence"/>
</dbReference>
<evidence type="ECO:0000313" key="10">
    <source>
        <dbReference type="EMBL" id="MBK4735682.1"/>
    </source>
</evidence>
<dbReference type="GO" id="GO:0044780">
    <property type="term" value="P:bacterial-type flagellum assembly"/>
    <property type="evidence" value="ECO:0007669"/>
    <property type="project" value="InterPro"/>
</dbReference>
<sequence length="88" mass="9498">MSMDLALMLTSRTLWAAVLISAPMLLTALLVGLLISIFQVVTQIQEMSLSFVPKLLAVAGVMVISGPWLLRHLVAFASSLILSIPSYL</sequence>
<dbReference type="PIRSF" id="PIRSF004669">
    <property type="entry name" value="FliQ"/>
    <property type="match status" value="1"/>
</dbReference>
<dbReference type="NCBIfam" id="TIGR01402">
    <property type="entry name" value="fliQ"/>
    <property type="match status" value="1"/>
</dbReference>
<dbReference type="PANTHER" id="PTHR34040">
    <property type="entry name" value="FLAGELLAR BIOSYNTHETIC PROTEIN FLIQ"/>
    <property type="match status" value="1"/>
</dbReference>
<proteinExistence type="inferred from homology"/>
<evidence type="ECO:0000256" key="5">
    <source>
        <dbReference type="ARBA" id="ARBA00022692"/>
    </source>
</evidence>
<evidence type="ECO:0000256" key="6">
    <source>
        <dbReference type="ARBA" id="ARBA00022989"/>
    </source>
</evidence>
<evidence type="ECO:0000256" key="3">
    <source>
        <dbReference type="ARBA" id="ARBA00021718"/>
    </source>
</evidence>
<keyword evidence="6 9" id="KW-1133">Transmembrane helix</keyword>
<dbReference type="PRINTS" id="PR00952">
    <property type="entry name" value="TYPE3IMQPROT"/>
</dbReference>
<evidence type="ECO:0000256" key="2">
    <source>
        <dbReference type="ARBA" id="ARBA00006156"/>
    </source>
</evidence>
<dbReference type="InterPro" id="IPR006305">
    <property type="entry name" value="FliQ"/>
</dbReference>
<evidence type="ECO:0000256" key="7">
    <source>
        <dbReference type="ARBA" id="ARBA00023136"/>
    </source>
</evidence>
<evidence type="ECO:0000256" key="8">
    <source>
        <dbReference type="ARBA" id="ARBA00023143"/>
    </source>
</evidence>
<keyword evidence="8 9" id="KW-0975">Bacterial flagellum</keyword>
<comment type="similarity">
    <text evidence="2 9">Belongs to the FliQ/MopD/SpaQ family.</text>
</comment>
<protein>
    <recommendedName>
        <fullName evidence="3 9">Flagellar biosynthetic protein FliQ</fullName>
    </recommendedName>
</protein>
<dbReference type="PANTHER" id="PTHR34040:SF2">
    <property type="entry name" value="FLAGELLAR BIOSYNTHETIC PROTEIN FLIQ"/>
    <property type="match status" value="1"/>
</dbReference>
<evidence type="ECO:0000256" key="4">
    <source>
        <dbReference type="ARBA" id="ARBA00022475"/>
    </source>
</evidence>
<comment type="caution">
    <text evidence="10">The sequence shown here is derived from an EMBL/GenBank/DDBJ whole genome shotgun (WGS) entry which is preliminary data.</text>
</comment>
<comment type="subcellular location">
    <subcellularLocation>
        <location evidence="1 9">Cell membrane</location>
        <topology evidence="1">Multi-pass membrane protein</topology>
    </subcellularLocation>
    <subcellularLocation>
        <location evidence="9">Bacterial flagellum basal body</location>
    </subcellularLocation>
</comment>
<evidence type="ECO:0000256" key="1">
    <source>
        <dbReference type="ARBA" id="ARBA00004651"/>
    </source>
</evidence>
<keyword evidence="11" id="KW-1185">Reference proteome</keyword>
<dbReference type="AlphaFoldDB" id="A0A934SU04"/>
<dbReference type="Pfam" id="PF01313">
    <property type="entry name" value="Bac_export_3"/>
    <property type="match status" value="1"/>
</dbReference>
<accession>A0A934SU04</accession>
<dbReference type="InterPro" id="IPR002191">
    <property type="entry name" value="Bac_export_3"/>
</dbReference>
<dbReference type="EMBL" id="JAEPBG010000005">
    <property type="protein sequence ID" value="MBK4735682.1"/>
    <property type="molecule type" value="Genomic_DNA"/>
</dbReference>
<name>A0A934SU04_9BURK</name>